<dbReference type="PANTHER" id="PTHR46068:SF1">
    <property type="entry name" value="TRANSPOSASE IS30-LIKE HTH DOMAIN-CONTAINING PROTEIN"/>
    <property type="match status" value="1"/>
</dbReference>
<dbReference type="WBParaSite" id="HCON_00109070-00001">
    <property type="protein sequence ID" value="HCON_00109070-00001"/>
    <property type="gene ID" value="HCON_00109070"/>
</dbReference>
<proteinExistence type="predicted"/>
<dbReference type="InterPro" id="IPR036388">
    <property type="entry name" value="WH-like_DNA-bd_sf"/>
</dbReference>
<feature type="compositionally biased region" description="Basic and acidic residues" evidence="2">
    <location>
        <begin position="74"/>
        <end position="89"/>
    </location>
</feature>
<dbReference type="GO" id="GO:0005634">
    <property type="term" value="C:nucleus"/>
    <property type="evidence" value="ECO:0007669"/>
    <property type="project" value="UniProtKB-SubCell"/>
</dbReference>
<comment type="subcellular location">
    <subcellularLocation>
        <location evidence="1">Nucleus</location>
    </subcellularLocation>
</comment>
<dbReference type="SUPFAM" id="SSF46689">
    <property type="entry name" value="Homeodomain-like"/>
    <property type="match status" value="1"/>
</dbReference>
<dbReference type="OMA" id="MNNSAIF"/>
<evidence type="ECO:0000313" key="4">
    <source>
        <dbReference type="WBParaSite" id="HCON_00109070-00001"/>
    </source>
</evidence>
<name>A0A7I4YJQ1_HAECO</name>
<feature type="region of interest" description="Disordered" evidence="2">
    <location>
        <begin position="71"/>
        <end position="97"/>
    </location>
</feature>
<dbReference type="Proteomes" id="UP000025227">
    <property type="component" value="Unplaced"/>
</dbReference>
<keyword evidence="3" id="KW-1185">Reference proteome</keyword>
<dbReference type="AlphaFoldDB" id="A0A7I4YJQ1"/>
<accession>A0A7I4YJQ1</accession>
<evidence type="ECO:0000313" key="3">
    <source>
        <dbReference type="Proteomes" id="UP000025227"/>
    </source>
</evidence>
<sequence>MVQACTSREEIARLASGGMKNTAIASKLGIPLRTVQKIVKQWNEEGHVRTKPGRARKRTANTRRMRSIIKKRIDRKDDRSLNKMAEQLKRSPGNQFK</sequence>
<dbReference type="PANTHER" id="PTHR46068">
    <property type="entry name" value="PROTEIN CBG27172"/>
    <property type="match status" value="1"/>
</dbReference>
<evidence type="ECO:0000256" key="1">
    <source>
        <dbReference type="ARBA" id="ARBA00004123"/>
    </source>
</evidence>
<reference evidence="4" key="1">
    <citation type="submission" date="2020-12" db="UniProtKB">
        <authorList>
            <consortium name="WormBaseParasite"/>
        </authorList>
    </citation>
    <scope>IDENTIFICATION</scope>
    <source>
        <strain evidence="4">MHco3</strain>
    </source>
</reference>
<evidence type="ECO:0000256" key="2">
    <source>
        <dbReference type="SAM" id="MobiDB-lite"/>
    </source>
</evidence>
<organism evidence="3 4">
    <name type="scientific">Haemonchus contortus</name>
    <name type="common">Barber pole worm</name>
    <dbReference type="NCBI Taxonomy" id="6289"/>
    <lineage>
        <taxon>Eukaryota</taxon>
        <taxon>Metazoa</taxon>
        <taxon>Ecdysozoa</taxon>
        <taxon>Nematoda</taxon>
        <taxon>Chromadorea</taxon>
        <taxon>Rhabditida</taxon>
        <taxon>Rhabditina</taxon>
        <taxon>Rhabditomorpha</taxon>
        <taxon>Strongyloidea</taxon>
        <taxon>Trichostrongylidae</taxon>
        <taxon>Haemonchus</taxon>
    </lineage>
</organism>
<dbReference type="Gene3D" id="1.10.10.10">
    <property type="entry name" value="Winged helix-like DNA-binding domain superfamily/Winged helix DNA-binding domain"/>
    <property type="match status" value="1"/>
</dbReference>
<dbReference type="Pfam" id="PF13384">
    <property type="entry name" value="HTH_23"/>
    <property type="match status" value="1"/>
</dbReference>
<protein>
    <submittedName>
        <fullName evidence="4">Helix-turn-helix domain-containing protein</fullName>
    </submittedName>
</protein>
<dbReference type="OrthoDB" id="5865845at2759"/>
<dbReference type="InterPro" id="IPR009057">
    <property type="entry name" value="Homeodomain-like_sf"/>
</dbReference>